<comment type="function">
    <text evidence="5">General factor that plays a role in the activation of archaeal genes transcribed by RNA polymerase. Binds specifically to the TATA box promoter element which lies close to the position of transcription initiation.</text>
</comment>
<evidence type="ECO:0000256" key="3">
    <source>
        <dbReference type="ARBA" id="ARBA00023125"/>
    </source>
</evidence>
<feature type="region of interest" description="Disordered" evidence="6">
    <location>
        <begin position="180"/>
        <end position="202"/>
    </location>
</feature>
<dbReference type="InterPro" id="IPR030491">
    <property type="entry name" value="TBP_CS"/>
</dbReference>
<dbReference type="GO" id="GO:0006352">
    <property type="term" value="P:DNA-templated transcription initiation"/>
    <property type="evidence" value="ECO:0007669"/>
    <property type="project" value="InterPro"/>
</dbReference>
<comment type="caution">
    <text evidence="7">The sequence shown here is derived from an EMBL/GenBank/DDBJ whole genome shotgun (WGS) entry which is preliminary data.</text>
</comment>
<evidence type="ECO:0000256" key="4">
    <source>
        <dbReference type="ARBA" id="ARBA00023163"/>
    </source>
</evidence>
<evidence type="ECO:0000256" key="1">
    <source>
        <dbReference type="ARBA" id="ARBA00005560"/>
    </source>
</evidence>
<dbReference type="SUPFAM" id="SSF55945">
    <property type="entry name" value="TATA-box binding protein-like"/>
    <property type="match status" value="2"/>
</dbReference>
<dbReference type="AlphaFoldDB" id="T1BLZ4"/>
<evidence type="ECO:0000313" key="7">
    <source>
        <dbReference type="EMBL" id="EQD54319.1"/>
    </source>
</evidence>
<dbReference type="GO" id="GO:0003677">
    <property type="term" value="F:DNA binding"/>
    <property type="evidence" value="ECO:0007669"/>
    <property type="project" value="UniProtKB-KW"/>
</dbReference>
<evidence type="ECO:0000256" key="2">
    <source>
        <dbReference type="ARBA" id="ARBA00023015"/>
    </source>
</evidence>
<accession>T1BLZ4</accession>
<comment type="similarity">
    <text evidence="1">Belongs to the TBP family.</text>
</comment>
<evidence type="ECO:0000256" key="6">
    <source>
        <dbReference type="SAM" id="MobiDB-lite"/>
    </source>
</evidence>
<dbReference type="CDD" id="cd04518">
    <property type="entry name" value="TBP_archaea"/>
    <property type="match status" value="1"/>
</dbReference>
<dbReference type="Pfam" id="PF00352">
    <property type="entry name" value="TBP"/>
    <property type="match status" value="2"/>
</dbReference>
<evidence type="ECO:0000256" key="5">
    <source>
        <dbReference type="ARBA" id="ARBA00025680"/>
    </source>
</evidence>
<name>T1BLZ4_9ZZZZ</name>
<dbReference type="PANTHER" id="PTHR10126">
    <property type="entry name" value="TATA-BOX BINDING PROTEIN"/>
    <property type="match status" value="1"/>
</dbReference>
<protein>
    <submittedName>
        <fullName evidence="7">TATA-box binding family protein</fullName>
    </submittedName>
</protein>
<gene>
    <name evidence="7" type="ORF">B2A_06044</name>
</gene>
<reference evidence="7" key="1">
    <citation type="submission" date="2013-08" db="EMBL/GenBank/DDBJ databases">
        <authorList>
            <person name="Mendez C."/>
            <person name="Richter M."/>
            <person name="Ferrer M."/>
            <person name="Sanchez J."/>
        </authorList>
    </citation>
    <scope>NUCLEOTIDE SEQUENCE</scope>
</reference>
<keyword evidence="4" id="KW-0804">Transcription</keyword>
<dbReference type="Gene3D" id="3.30.310.10">
    <property type="entry name" value="TATA-Binding Protein"/>
    <property type="match status" value="2"/>
</dbReference>
<feature type="non-terminal residue" evidence="7">
    <location>
        <position position="202"/>
    </location>
</feature>
<keyword evidence="2" id="KW-0805">Transcription regulation</keyword>
<proteinExistence type="inferred from homology"/>
<dbReference type="PROSITE" id="PS00351">
    <property type="entry name" value="TFIID"/>
    <property type="match status" value="1"/>
</dbReference>
<dbReference type="HAMAP" id="MF_00408">
    <property type="entry name" value="TATA_bind_prot_arch"/>
    <property type="match status" value="1"/>
</dbReference>
<dbReference type="PRINTS" id="PR00686">
    <property type="entry name" value="TIFACTORIID"/>
</dbReference>
<sequence>MSRIRIENVVASTSLGDELDLVCIAAGLPGAEYEPAEFPGLIYRMKEPKTAVLLFRSGKVVCTGGKSKQQVDASIRSISALIRTTGQKVLSHPTIEVQNIVATSNLETEINLTAIAVTLGLDRVEYEPEQFPGLVCRLQSPRVVILLFGSGKLVCTGARRPQDVELAVQQIAQELTQAGLMGGARTTPPPAPEVPAPRRARG</sequence>
<organism evidence="7">
    <name type="scientific">mine drainage metagenome</name>
    <dbReference type="NCBI Taxonomy" id="410659"/>
    <lineage>
        <taxon>unclassified sequences</taxon>
        <taxon>metagenomes</taxon>
        <taxon>ecological metagenomes</taxon>
    </lineage>
</organism>
<reference evidence="7" key="2">
    <citation type="journal article" date="2014" name="ISME J.">
        <title>Microbial stratification in low pH oxic and suboxic macroscopic growths along an acid mine drainage.</title>
        <authorList>
            <person name="Mendez-Garcia C."/>
            <person name="Mesa V."/>
            <person name="Sprenger R.R."/>
            <person name="Richter M."/>
            <person name="Diez M.S."/>
            <person name="Solano J."/>
            <person name="Bargiela R."/>
            <person name="Golyshina O.V."/>
            <person name="Manteca A."/>
            <person name="Ramos J.L."/>
            <person name="Gallego J.R."/>
            <person name="Llorente I."/>
            <person name="Martins Dos Santos V.A."/>
            <person name="Jensen O.N."/>
            <person name="Pelaez A.I."/>
            <person name="Sanchez J."/>
            <person name="Ferrer M."/>
        </authorList>
    </citation>
    <scope>NUCLEOTIDE SEQUENCE</scope>
</reference>
<dbReference type="FunFam" id="3.30.310.10:FF:000007">
    <property type="entry name" value="TATA-box-binding protein"/>
    <property type="match status" value="1"/>
</dbReference>
<keyword evidence="3" id="KW-0238">DNA-binding</keyword>
<dbReference type="NCBIfam" id="NF001593">
    <property type="entry name" value="PRK00394.1-2"/>
    <property type="match status" value="1"/>
</dbReference>
<dbReference type="InterPro" id="IPR000814">
    <property type="entry name" value="TBP"/>
</dbReference>
<dbReference type="InterPro" id="IPR033711">
    <property type="entry name" value="TBP_archaea"/>
</dbReference>
<dbReference type="EMBL" id="AUZZ01004241">
    <property type="protein sequence ID" value="EQD54319.1"/>
    <property type="molecule type" value="Genomic_DNA"/>
</dbReference>
<dbReference type="InterPro" id="IPR012295">
    <property type="entry name" value="TBP_dom_sf"/>
</dbReference>